<dbReference type="SUPFAM" id="SSF55961">
    <property type="entry name" value="Bet v1-like"/>
    <property type="match status" value="1"/>
</dbReference>
<dbReference type="InterPro" id="IPR019587">
    <property type="entry name" value="Polyketide_cyclase/dehydratase"/>
</dbReference>
<dbReference type="CDD" id="cd07821">
    <property type="entry name" value="PYR_PYL_RCAR_like"/>
    <property type="match status" value="1"/>
</dbReference>
<comment type="caution">
    <text evidence="1">The sequence shown here is derived from an EMBL/GenBank/DDBJ whole genome shotgun (WGS) entry which is preliminary data.</text>
</comment>
<dbReference type="InterPro" id="IPR053249">
    <property type="entry name" value="LFS"/>
</dbReference>
<evidence type="ECO:0000313" key="2">
    <source>
        <dbReference type="Proteomes" id="UP000639772"/>
    </source>
</evidence>
<evidence type="ECO:0000313" key="1">
    <source>
        <dbReference type="EMBL" id="KAG0494294.1"/>
    </source>
</evidence>
<reference evidence="1 2" key="1">
    <citation type="journal article" date="2020" name="Nat. Food">
        <title>A phased Vanilla planifolia genome enables genetic improvement of flavour and production.</title>
        <authorList>
            <person name="Hasing T."/>
            <person name="Tang H."/>
            <person name="Brym M."/>
            <person name="Khazi F."/>
            <person name="Huang T."/>
            <person name="Chambers A.H."/>
        </authorList>
    </citation>
    <scope>NUCLEOTIDE SEQUENCE [LARGE SCALE GENOMIC DNA]</scope>
    <source>
        <tissue evidence="1">Leaf</tissue>
    </source>
</reference>
<accession>A0A835RRX0</accession>
<dbReference type="PANTHER" id="PTHR33789">
    <property type="entry name" value="LACHRYMATORY-FACTOR SYNTHASE"/>
    <property type="match status" value="1"/>
</dbReference>
<sequence length="144" mass="15687">MESAKWVGRASIDITAATAEETWSVTSDFCAAHLWMQLDACRKVEGEESVPGCIRFCSSGLNWAKERLVEFDPVGRSYKYEVMENNMGFGQYLATFMVLSAEKGVPDRVVVRGGPGRELDPGRLSLVLAGQPGSAAEKDFSSGE</sequence>
<name>A0A835RRX0_VANPL</name>
<dbReference type="InterPro" id="IPR023393">
    <property type="entry name" value="START-like_dom_sf"/>
</dbReference>
<organism evidence="1 2">
    <name type="scientific">Vanilla planifolia</name>
    <name type="common">Vanilla</name>
    <dbReference type="NCBI Taxonomy" id="51239"/>
    <lineage>
        <taxon>Eukaryota</taxon>
        <taxon>Viridiplantae</taxon>
        <taxon>Streptophyta</taxon>
        <taxon>Embryophyta</taxon>
        <taxon>Tracheophyta</taxon>
        <taxon>Spermatophyta</taxon>
        <taxon>Magnoliopsida</taxon>
        <taxon>Liliopsida</taxon>
        <taxon>Asparagales</taxon>
        <taxon>Orchidaceae</taxon>
        <taxon>Vanilloideae</taxon>
        <taxon>Vanilleae</taxon>
        <taxon>Vanilla</taxon>
    </lineage>
</organism>
<gene>
    <name evidence="1" type="ORF">HPP92_005288</name>
</gene>
<dbReference type="Proteomes" id="UP000639772">
    <property type="component" value="Unassembled WGS sequence"/>
</dbReference>
<dbReference type="Pfam" id="PF10604">
    <property type="entry name" value="Polyketide_cyc2"/>
    <property type="match status" value="1"/>
</dbReference>
<dbReference type="OrthoDB" id="1928994at2759"/>
<dbReference type="PANTHER" id="PTHR33789:SF11">
    <property type="entry name" value="OS05G0202300 PROTEIN"/>
    <property type="match status" value="1"/>
</dbReference>
<dbReference type="AlphaFoldDB" id="A0A835RRX0"/>
<protein>
    <submittedName>
        <fullName evidence="1">Uncharacterized protein</fullName>
    </submittedName>
</protein>
<dbReference type="Gene3D" id="3.30.530.20">
    <property type="match status" value="1"/>
</dbReference>
<dbReference type="EMBL" id="JADCNM010000002">
    <property type="protein sequence ID" value="KAG0494294.1"/>
    <property type="molecule type" value="Genomic_DNA"/>
</dbReference>
<proteinExistence type="predicted"/>